<keyword evidence="2" id="KW-0732">Signal</keyword>
<accession>G4QLJ5</accession>
<feature type="chain" id="PRO_5003467386" evidence="2">
    <location>
        <begin position="37"/>
        <end position="349"/>
    </location>
</feature>
<dbReference type="STRING" id="1085623.GNIT_1992"/>
<dbReference type="PANTHER" id="PTHR35936:SF25">
    <property type="entry name" value="ABC TRANSPORTER SUBSTRATE-BINDING PROTEIN"/>
    <property type="match status" value="1"/>
</dbReference>
<dbReference type="AlphaFoldDB" id="G4QLJ5"/>
<dbReference type="eggNOG" id="COG0834">
    <property type="taxonomic scope" value="Bacteria"/>
</dbReference>
<gene>
    <name evidence="3" type="ordered locus">GNIT_1992</name>
</gene>
<proteinExistence type="inferred from homology"/>
<dbReference type="Proteomes" id="UP000009282">
    <property type="component" value="Chromosome"/>
</dbReference>
<dbReference type="SUPFAM" id="SSF53850">
    <property type="entry name" value="Periplasmic binding protein-like II"/>
    <property type="match status" value="1"/>
</dbReference>
<protein>
    <submittedName>
        <fullName evidence="3">Uncharacterized protein</fullName>
    </submittedName>
</protein>
<comment type="similarity">
    <text evidence="1">Belongs to the bacterial solute-binding protein 3 family.</text>
</comment>
<reference evidence="3 4" key="1">
    <citation type="journal article" date="2011" name="J. Bacteriol.">
        <title>Complete genome sequence of seawater bacterium Glaciecola nitratireducens FR1064T.</title>
        <authorList>
            <person name="Bian F."/>
            <person name="Qin Q.L."/>
            <person name="Xie B.B."/>
            <person name="Shu Y.L."/>
            <person name="Zhang X.Y."/>
            <person name="Yu Y."/>
            <person name="Chen B."/>
            <person name="Chen X.L."/>
            <person name="Zhou B.C."/>
            <person name="Zhang Y.Z."/>
        </authorList>
    </citation>
    <scope>NUCLEOTIDE SEQUENCE [LARGE SCALE GENOMIC DNA]</scope>
    <source>
        <strain evidence="4">JCM 12485 / KCTC 12276 / FR1064</strain>
    </source>
</reference>
<dbReference type="Gene3D" id="3.40.190.10">
    <property type="entry name" value="Periplasmic binding protein-like II"/>
    <property type="match status" value="2"/>
</dbReference>
<evidence type="ECO:0000313" key="3">
    <source>
        <dbReference type="EMBL" id="AEP30101.1"/>
    </source>
</evidence>
<dbReference type="EMBL" id="CP003060">
    <property type="protein sequence ID" value="AEP30101.1"/>
    <property type="molecule type" value="Genomic_DNA"/>
</dbReference>
<feature type="signal peptide" evidence="2">
    <location>
        <begin position="1"/>
        <end position="36"/>
    </location>
</feature>
<dbReference type="PANTHER" id="PTHR35936">
    <property type="entry name" value="MEMBRANE-BOUND LYTIC MUREIN TRANSGLYCOSYLASE F"/>
    <property type="match status" value="1"/>
</dbReference>
<name>G4QLJ5_GLANF</name>
<dbReference type="KEGG" id="gni:GNIT_1992"/>
<sequence length="349" mass="39028">MRLALTNTISTGLAKRFTRCSLLLLSLSCFFVPAHGNEKLIILTDSWPPYINAEGEKSGSAARLIEILYDFEGTKTSWQYMPYELSYLKVKNQKAVLSFPYFKTPQRSQEVLFSQPIFSVTSKVYFNRQYLTSDAAQQAYADKKRIGRVSGYSYGESIDKELTEATVFASEKQALTALFNNVIDVLPMTEGVMVQQLNDYFSHRKQLIIALDGIMETSSLHVIAAKNPVGKRVIEKLDRVLAYLTKEGVSSLPTASVVEAAPVDVAKLITTEGYPLIIGQTAESGNDIAYYTLPQGTQALVIEWSSKIVHPSNTDRIYKNMMDLSKVVLLNGPHVGKELFVRNMHIELM</sequence>
<evidence type="ECO:0000313" key="4">
    <source>
        <dbReference type="Proteomes" id="UP000009282"/>
    </source>
</evidence>
<organism evidence="3 4">
    <name type="scientific">Glaciecola nitratireducens (strain JCM 12485 / KCTC 12276 / FR1064)</name>
    <dbReference type="NCBI Taxonomy" id="1085623"/>
    <lineage>
        <taxon>Bacteria</taxon>
        <taxon>Pseudomonadati</taxon>
        <taxon>Pseudomonadota</taxon>
        <taxon>Gammaproteobacteria</taxon>
        <taxon>Alteromonadales</taxon>
        <taxon>Alteromonadaceae</taxon>
        <taxon>Brumicola</taxon>
    </lineage>
</organism>
<dbReference type="HOGENOM" id="CLU_794010_0_0_6"/>
<keyword evidence="4" id="KW-1185">Reference proteome</keyword>
<evidence type="ECO:0000256" key="1">
    <source>
        <dbReference type="ARBA" id="ARBA00010333"/>
    </source>
</evidence>
<evidence type="ECO:0000256" key="2">
    <source>
        <dbReference type="SAM" id="SignalP"/>
    </source>
</evidence>